<dbReference type="Proteomes" id="UP000266861">
    <property type="component" value="Unassembled WGS sequence"/>
</dbReference>
<name>A0A397JLE1_9GLOM</name>
<reference evidence="1 2" key="1">
    <citation type="submission" date="2018-08" db="EMBL/GenBank/DDBJ databases">
        <title>Genome and evolution of the arbuscular mycorrhizal fungus Diversispora epigaea (formerly Glomus versiforme) and its bacterial endosymbionts.</title>
        <authorList>
            <person name="Sun X."/>
            <person name="Fei Z."/>
            <person name="Harrison M."/>
        </authorList>
    </citation>
    <scope>NUCLEOTIDE SEQUENCE [LARGE SCALE GENOMIC DNA]</scope>
    <source>
        <strain evidence="1 2">IT104</strain>
    </source>
</reference>
<proteinExistence type="predicted"/>
<sequence length="67" mass="7834">MSNIIGPLGILEHFSNFITFVSISNIQEFEKVLEQHGLGFDQEDKDSLWNKALDDKLEFDFFNNFHL</sequence>
<dbReference type="EMBL" id="PQFF01000020">
    <property type="protein sequence ID" value="RHZ88437.1"/>
    <property type="molecule type" value="Genomic_DNA"/>
</dbReference>
<dbReference type="AlphaFoldDB" id="A0A397JLE1"/>
<evidence type="ECO:0000313" key="2">
    <source>
        <dbReference type="Proteomes" id="UP000266861"/>
    </source>
</evidence>
<accession>A0A397JLE1</accession>
<comment type="caution">
    <text evidence="1">The sequence shown here is derived from an EMBL/GenBank/DDBJ whole genome shotgun (WGS) entry which is preliminary data.</text>
</comment>
<protein>
    <submittedName>
        <fullName evidence="1">Uncharacterized protein</fullName>
    </submittedName>
</protein>
<gene>
    <name evidence="1" type="ORF">Glove_22g164</name>
</gene>
<evidence type="ECO:0000313" key="1">
    <source>
        <dbReference type="EMBL" id="RHZ88437.1"/>
    </source>
</evidence>
<organism evidence="1 2">
    <name type="scientific">Diversispora epigaea</name>
    <dbReference type="NCBI Taxonomy" id="1348612"/>
    <lineage>
        <taxon>Eukaryota</taxon>
        <taxon>Fungi</taxon>
        <taxon>Fungi incertae sedis</taxon>
        <taxon>Mucoromycota</taxon>
        <taxon>Glomeromycotina</taxon>
        <taxon>Glomeromycetes</taxon>
        <taxon>Diversisporales</taxon>
        <taxon>Diversisporaceae</taxon>
        <taxon>Diversispora</taxon>
    </lineage>
</organism>
<keyword evidence="2" id="KW-1185">Reference proteome</keyword>